<dbReference type="InterPro" id="IPR052495">
    <property type="entry name" value="Alpha-glucan_binding_chloro"/>
</dbReference>
<evidence type="ECO:0000256" key="3">
    <source>
        <dbReference type="ARBA" id="ARBA00022640"/>
    </source>
</evidence>
<comment type="caution">
    <text evidence="7">The sequence shown here is derived from an EMBL/GenBank/DDBJ whole genome shotgun (WGS) entry which is preliminary data.</text>
</comment>
<feature type="region of interest" description="Disordered" evidence="6">
    <location>
        <begin position="555"/>
        <end position="574"/>
    </location>
</feature>
<gene>
    <name evidence="7" type="ORF">WJX84_003121</name>
</gene>
<evidence type="ECO:0000256" key="1">
    <source>
        <dbReference type="ARBA" id="ARBA00004470"/>
    </source>
</evidence>
<keyword evidence="2" id="KW-0150">Chloroplast</keyword>
<feature type="region of interest" description="Disordered" evidence="6">
    <location>
        <begin position="69"/>
        <end position="107"/>
    </location>
</feature>
<dbReference type="PANTHER" id="PTHR34113:SF2">
    <property type="entry name" value="PROTEIN LIKE EARLY STARVATION, CHLOROPLASTIC"/>
    <property type="match status" value="1"/>
</dbReference>
<feature type="compositionally biased region" description="Low complexity" evidence="6">
    <location>
        <begin position="198"/>
        <end position="214"/>
    </location>
</feature>
<dbReference type="AlphaFoldDB" id="A0AAW1TEM2"/>
<dbReference type="GO" id="GO:0005982">
    <property type="term" value="P:starch metabolic process"/>
    <property type="evidence" value="ECO:0007669"/>
    <property type="project" value="TreeGrafter"/>
</dbReference>
<feature type="region of interest" description="Disordered" evidence="6">
    <location>
        <begin position="277"/>
        <end position="302"/>
    </location>
</feature>
<dbReference type="GO" id="GO:0009570">
    <property type="term" value="C:chloroplast stroma"/>
    <property type="evidence" value="ECO:0007669"/>
    <property type="project" value="UniProtKB-SubCell"/>
</dbReference>
<evidence type="ECO:0000256" key="6">
    <source>
        <dbReference type="SAM" id="MobiDB-lite"/>
    </source>
</evidence>
<comment type="subcellular location">
    <subcellularLocation>
        <location evidence="1">Plastid</location>
        <location evidence="1">Chloroplast stroma</location>
    </subcellularLocation>
</comment>
<name>A0AAW1TEM2_9CHLO</name>
<proteinExistence type="inferred from homology"/>
<dbReference type="Proteomes" id="UP001485043">
    <property type="component" value="Unassembled WGS sequence"/>
</dbReference>
<keyword evidence="8" id="KW-1185">Reference proteome</keyword>
<evidence type="ECO:0000313" key="7">
    <source>
        <dbReference type="EMBL" id="KAK9867047.1"/>
    </source>
</evidence>
<evidence type="ECO:0000256" key="4">
    <source>
        <dbReference type="ARBA" id="ARBA00022946"/>
    </source>
</evidence>
<keyword evidence="4" id="KW-0809">Transit peptide</keyword>
<feature type="region of interest" description="Disordered" evidence="6">
    <location>
        <begin position="170"/>
        <end position="224"/>
    </location>
</feature>
<accession>A0AAW1TEM2</accession>
<sequence length="574" mass="62896">MRSCSMQVQLHESVLRLASTRYVAEARQHLRTVRKVSCRQAVRAEGPTKPKAKTQQYLSDILSFESENGVSNGAAPISPAEEGSTPAAASATLPTSGQPMPTKAADKPESAQALVDRAGLALDSARVALERARSREPARSAAISLTFSSGRDDLRSAGVRKQEESVASLEAALARSGGQGQESAGGDVWDWANDLWDSGRPAAGSSGSSGRQQPPEAQLQRAQQPLPMPAPELIFAEPALSQFLDMPSQEAQDLERARAGTLPPMQSVLELTSAAAPPQRGMEPAMADTAPSTSGRKMEDGRGRLADGTVYEQTSGEELGKDGYWFRWTCLRGISPRGKVEWEEKWWEASDWAGMREMGAEKSGCRLDGSAWRETWRESLTNAKDGSPTVERSAHKWAQDAKGEEWEEKWGEQYEPTGQANKWADKWAKKGPEIWHEKWGEDYDGQGGCKKYTDKWAEKIVEGGGVEKWGDKWEETFGGGAGFKTGETWSIGAGGEAFNRWWGEDHRGGGSVRKHGSSTAGEYWDQEEQMDTYYNPIPHFDYRLALQHSPQLRNVSTLPRGRTSDFEDGGLSAL</sequence>
<dbReference type="GO" id="GO:2000904">
    <property type="term" value="P:regulation of starch metabolic process"/>
    <property type="evidence" value="ECO:0007669"/>
    <property type="project" value="TreeGrafter"/>
</dbReference>
<evidence type="ECO:0000256" key="5">
    <source>
        <dbReference type="ARBA" id="ARBA00038237"/>
    </source>
</evidence>
<organism evidence="7 8">
    <name type="scientific">Apatococcus fuscideae</name>
    <dbReference type="NCBI Taxonomy" id="2026836"/>
    <lineage>
        <taxon>Eukaryota</taxon>
        <taxon>Viridiplantae</taxon>
        <taxon>Chlorophyta</taxon>
        <taxon>core chlorophytes</taxon>
        <taxon>Trebouxiophyceae</taxon>
        <taxon>Chlorellales</taxon>
        <taxon>Chlorellaceae</taxon>
        <taxon>Apatococcus</taxon>
    </lineage>
</organism>
<comment type="similarity">
    <text evidence="5">Belongs to the ESV1 family.</text>
</comment>
<dbReference type="GO" id="GO:0043036">
    <property type="term" value="C:starch grain"/>
    <property type="evidence" value="ECO:0007669"/>
    <property type="project" value="TreeGrafter"/>
</dbReference>
<evidence type="ECO:0000256" key="2">
    <source>
        <dbReference type="ARBA" id="ARBA00022528"/>
    </source>
</evidence>
<feature type="compositionally biased region" description="Low complexity" evidence="6">
    <location>
        <begin position="84"/>
        <end position="96"/>
    </location>
</feature>
<dbReference type="GO" id="GO:2001070">
    <property type="term" value="F:starch binding"/>
    <property type="evidence" value="ECO:0007669"/>
    <property type="project" value="TreeGrafter"/>
</dbReference>
<dbReference type="PANTHER" id="PTHR34113">
    <property type="entry name" value="INACTIVE PURPLE ACID PHOSPHATASE-LIKE PROTEIN"/>
    <property type="match status" value="1"/>
</dbReference>
<dbReference type="EMBL" id="JALJOV010000114">
    <property type="protein sequence ID" value="KAK9867047.1"/>
    <property type="molecule type" value="Genomic_DNA"/>
</dbReference>
<protein>
    <submittedName>
        <fullName evidence="7">Uncharacterized protein</fullName>
    </submittedName>
</protein>
<reference evidence="7 8" key="1">
    <citation type="journal article" date="2024" name="Nat. Commun.">
        <title>Phylogenomics reveals the evolutionary origins of lichenization in chlorophyte algae.</title>
        <authorList>
            <person name="Puginier C."/>
            <person name="Libourel C."/>
            <person name="Otte J."/>
            <person name="Skaloud P."/>
            <person name="Haon M."/>
            <person name="Grisel S."/>
            <person name="Petersen M."/>
            <person name="Berrin J.G."/>
            <person name="Delaux P.M."/>
            <person name="Dal Grande F."/>
            <person name="Keller J."/>
        </authorList>
    </citation>
    <scope>NUCLEOTIDE SEQUENCE [LARGE SCALE GENOMIC DNA]</scope>
    <source>
        <strain evidence="7 8">SAG 2523</strain>
    </source>
</reference>
<keyword evidence="3" id="KW-0934">Plastid</keyword>
<evidence type="ECO:0000313" key="8">
    <source>
        <dbReference type="Proteomes" id="UP001485043"/>
    </source>
</evidence>